<reference evidence="2 3" key="3">
    <citation type="submission" date="2019-11" db="EMBL/GenBank/DDBJ databases">
        <title>A de novo genome assembly of a pear dwarfing rootstock.</title>
        <authorList>
            <person name="Wang F."/>
            <person name="Wang J."/>
            <person name="Li S."/>
            <person name="Zhang Y."/>
            <person name="Fang M."/>
            <person name="Ma L."/>
            <person name="Zhao Y."/>
            <person name="Jiang S."/>
        </authorList>
    </citation>
    <scope>NUCLEOTIDE SEQUENCE [LARGE SCALE GENOMIC DNA]</scope>
    <source>
        <strain evidence="2">S2</strain>
        <tissue evidence="2">Leaf</tissue>
    </source>
</reference>
<name>A0A5N5I0A0_9ROSA</name>
<organism evidence="2 3">
    <name type="scientific">Pyrus ussuriensis x Pyrus communis</name>
    <dbReference type="NCBI Taxonomy" id="2448454"/>
    <lineage>
        <taxon>Eukaryota</taxon>
        <taxon>Viridiplantae</taxon>
        <taxon>Streptophyta</taxon>
        <taxon>Embryophyta</taxon>
        <taxon>Tracheophyta</taxon>
        <taxon>Spermatophyta</taxon>
        <taxon>Magnoliopsida</taxon>
        <taxon>eudicotyledons</taxon>
        <taxon>Gunneridae</taxon>
        <taxon>Pentapetalae</taxon>
        <taxon>rosids</taxon>
        <taxon>fabids</taxon>
        <taxon>Rosales</taxon>
        <taxon>Rosaceae</taxon>
        <taxon>Amygdaloideae</taxon>
        <taxon>Maleae</taxon>
        <taxon>Pyrus</taxon>
    </lineage>
</organism>
<evidence type="ECO:0000313" key="2">
    <source>
        <dbReference type="EMBL" id="KAB2629064.1"/>
    </source>
</evidence>
<reference evidence="2 3" key="1">
    <citation type="submission" date="2019-09" db="EMBL/GenBank/DDBJ databases">
        <authorList>
            <person name="Ou C."/>
        </authorList>
    </citation>
    <scope>NUCLEOTIDE SEQUENCE [LARGE SCALE GENOMIC DNA]</scope>
    <source>
        <strain evidence="2">S2</strain>
        <tissue evidence="2">Leaf</tissue>
    </source>
</reference>
<dbReference type="EMBL" id="SMOL01000148">
    <property type="protein sequence ID" value="KAB2629064.1"/>
    <property type="molecule type" value="Genomic_DNA"/>
</dbReference>
<evidence type="ECO:0000313" key="3">
    <source>
        <dbReference type="Proteomes" id="UP000327157"/>
    </source>
</evidence>
<comment type="caution">
    <text evidence="2">The sequence shown here is derived from an EMBL/GenBank/DDBJ whole genome shotgun (WGS) entry which is preliminary data.</text>
</comment>
<reference evidence="3" key="2">
    <citation type="submission" date="2019-10" db="EMBL/GenBank/DDBJ databases">
        <title>A de novo genome assembly of a pear dwarfing rootstock.</title>
        <authorList>
            <person name="Wang F."/>
            <person name="Wang J."/>
            <person name="Li S."/>
            <person name="Zhang Y."/>
            <person name="Fang M."/>
            <person name="Ma L."/>
            <person name="Zhao Y."/>
            <person name="Jiang S."/>
        </authorList>
    </citation>
    <scope>NUCLEOTIDE SEQUENCE [LARGE SCALE GENOMIC DNA]</scope>
</reference>
<sequence length="504" mass="57771">MVGFAEAMKVYNPMLQWRQYICNELAKTPFWSLLKMKRKSDMNLIKIINCYNPTTQKFKFGRHKAHGISSNYVVQNFGLNNEGIDMSNTDESTKFGDDDPLIKKYFADVKVKTLLDETPEGTQDIASLICAHLVESLLWDTSMIHKAIKDIPVEKIKNVNKHKEHTDEPENISINELFDEFKKARSIVEKRYITFREMMIKMLNNEKNSNALNAEMSKMQTKTTANTLKINDHLKQIGSLKKKLQEAQSRVAEMEPSQIPYLSASPQGLPNTLKDKKESTPTVEPMSNVVEMEVEKTLTTGLIIPIVEHVLTDVNEGKQSVTERKEDTRTLTKVEATQVQAAKVETKGELPLKACVKSSLKKATKNITKGETKSKCPSSTKTYKLLNQEIKEKIKEYYRQCQLSMATELVLLRSDLTSLFVDGPIDAKLIDVFSYIMLENEMKEGKEQSLYLSSYIFNDMEIKRPKSDDEYLDQCLKTILEENVDKVGKVFILMKHYFHFTLIV</sequence>
<keyword evidence="3" id="KW-1185">Reference proteome</keyword>
<feature type="region of interest" description="Disordered" evidence="1">
    <location>
        <begin position="261"/>
        <end position="281"/>
    </location>
</feature>
<proteinExistence type="predicted"/>
<accession>A0A5N5I0A0</accession>
<dbReference type="OrthoDB" id="1703141at2759"/>
<protein>
    <submittedName>
        <fullName evidence="2">Signal recognition particle subunit SRP68-like</fullName>
    </submittedName>
</protein>
<gene>
    <name evidence="2" type="ORF">D8674_033859</name>
</gene>
<dbReference type="Proteomes" id="UP000327157">
    <property type="component" value="Chromosome 8"/>
</dbReference>
<dbReference type="AlphaFoldDB" id="A0A5N5I0A0"/>
<evidence type="ECO:0000256" key="1">
    <source>
        <dbReference type="SAM" id="MobiDB-lite"/>
    </source>
</evidence>